<dbReference type="Proteomes" id="UP001432039">
    <property type="component" value="Chromosome"/>
</dbReference>
<reference evidence="2" key="1">
    <citation type="submission" date="2022-10" db="EMBL/GenBank/DDBJ databases">
        <title>The complete genomes of actinobacterial strains from the NBC collection.</title>
        <authorList>
            <person name="Joergensen T.S."/>
            <person name="Alvarez Arevalo M."/>
            <person name="Sterndorff E.B."/>
            <person name="Faurdal D."/>
            <person name="Vuksanovic O."/>
            <person name="Mourched A.-S."/>
            <person name="Charusanti P."/>
            <person name="Shaw S."/>
            <person name="Blin K."/>
            <person name="Weber T."/>
        </authorList>
    </citation>
    <scope>NUCLEOTIDE SEQUENCE</scope>
    <source>
        <strain evidence="2">NBC_00248</strain>
    </source>
</reference>
<dbReference type="SMART" id="SM00530">
    <property type="entry name" value="HTH_XRE"/>
    <property type="match status" value="1"/>
</dbReference>
<name>A0ABZ1T4W4_STRVG</name>
<dbReference type="Gene3D" id="1.10.260.40">
    <property type="entry name" value="lambda repressor-like DNA-binding domains"/>
    <property type="match status" value="1"/>
</dbReference>
<dbReference type="RefSeq" id="WP_328959729.1">
    <property type="nucleotide sequence ID" value="NZ_CP108090.1"/>
</dbReference>
<dbReference type="Pfam" id="PF13560">
    <property type="entry name" value="HTH_31"/>
    <property type="match status" value="1"/>
</dbReference>
<evidence type="ECO:0000313" key="3">
    <source>
        <dbReference type="Proteomes" id="UP001432039"/>
    </source>
</evidence>
<keyword evidence="3" id="KW-1185">Reference proteome</keyword>
<dbReference type="InterPro" id="IPR001387">
    <property type="entry name" value="Cro/C1-type_HTH"/>
</dbReference>
<dbReference type="InterPro" id="IPR010982">
    <property type="entry name" value="Lambda_DNA-bd_dom_sf"/>
</dbReference>
<sequence>MGRLPKPIDTTYPRRAELATALRDLRDARSLTYEDMARKCNTSAATLKRAAAGVRVPKQKVVEEFARACGEDPLTIRTLEHMRVKARIEERGILKTLRAPQVHLISDKPDLAQALLYVYEAAGAPSLREVHDRCGNPHALPVSTIGRIVARTTTPADEKQLLAFLHGCGIRNRDQDWLKAWEKATSPEGGLFASRIVDFVSDPALIVSPSFGQEWRADLAKAAATQFYPVQGQMKHRLSRPTSLRLQRGETRTG</sequence>
<protein>
    <submittedName>
        <fullName evidence="2">Helix-turn-helix transcriptional regulator</fullName>
    </submittedName>
</protein>
<evidence type="ECO:0000313" key="2">
    <source>
        <dbReference type="EMBL" id="WUQ10166.1"/>
    </source>
</evidence>
<proteinExistence type="predicted"/>
<accession>A0ABZ1T4W4</accession>
<dbReference type="SUPFAM" id="SSF47413">
    <property type="entry name" value="lambda repressor-like DNA-binding domains"/>
    <property type="match status" value="1"/>
</dbReference>
<organism evidence="2 3">
    <name type="scientific">Streptomyces virginiae</name>
    <name type="common">Streptomyces cinnamonensis</name>
    <dbReference type="NCBI Taxonomy" id="1961"/>
    <lineage>
        <taxon>Bacteria</taxon>
        <taxon>Bacillati</taxon>
        <taxon>Actinomycetota</taxon>
        <taxon>Actinomycetes</taxon>
        <taxon>Kitasatosporales</taxon>
        <taxon>Streptomycetaceae</taxon>
        <taxon>Streptomyces</taxon>
    </lineage>
</organism>
<dbReference type="PROSITE" id="PS50943">
    <property type="entry name" value="HTH_CROC1"/>
    <property type="match status" value="1"/>
</dbReference>
<gene>
    <name evidence="2" type="ORF">OG517_01115</name>
</gene>
<dbReference type="EMBL" id="CP108090">
    <property type="protein sequence ID" value="WUQ10166.1"/>
    <property type="molecule type" value="Genomic_DNA"/>
</dbReference>
<evidence type="ECO:0000259" key="1">
    <source>
        <dbReference type="PROSITE" id="PS50943"/>
    </source>
</evidence>
<feature type="domain" description="HTH cro/C1-type" evidence="1">
    <location>
        <begin position="22"/>
        <end position="76"/>
    </location>
</feature>